<organism evidence="2 3">
    <name type="scientific">Eumeta variegata</name>
    <name type="common">Bagworm moth</name>
    <name type="synonym">Eumeta japonica</name>
    <dbReference type="NCBI Taxonomy" id="151549"/>
    <lineage>
        <taxon>Eukaryota</taxon>
        <taxon>Metazoa</taxon>
        <taxon>Ecdysozoa</taxon>
        <taxon>Arthropoda</taxon>
        <taxon>Hexapoda</taxon>
        <taxon>Insecta</taxon>
        <taxon>Pterygota</taxon>
        <taxon>Neoptera</taxon>
        <taxon>Endopterygota</taxon>
        <taxon>Lepidoptera</taxon>
        <taxon>Glossata</taxon>
        <taxon>Ditrysia</taxon>
        <taxon>Tineoidea</taxon>
        <taxon>Psychidae</taxon>
        <taxon>Oiketicinae</taxon>
        <taxon>Eumeta</taxon>
    </lineage>
</organism>
<feature type="domain" description="Thioredoxin" evidence="1">
    <location>
        <begin position="1"/>
        <end position="76"/>
    </location>
</feature>
<dbReference type="PANTHER" id="PTHR46295">
    <property type="entry name" value="ENDOPLASMIC RETICULUM RESIDENT PROTEIN 44"/>
    <property type="match status" value="1"/>
</dbReference>
<evidence type="ECO:0000259" key="1">
    <source>
        <dbReference type="Pfam" id="PF00085"/>
    </source>
</evidence>
<reference evidence="2 3" key="1">
    <citation type="journal article" date="2019" name="Commun. Biol.">
        <title>The bagworm genome reveals a unique fibroin gene that provides high tensile strength.</title>
        <authorList>
            <person name="Kono N."/>
            <person name="Nakamura H."/>
            <person name="Ohtoshi R."/>
            <person name="Tomita M."/>
            <person name="Numata K."/>
            <person name="Arakawa K."/>
        </authorList>
    </citation>
    <scope>NUCLEOTIDE SEQUENCE [LARGE SCALE GENOMIC DNA]</scope>
</reference>
<proteinExistence type="predicted"/>
<dbReference type="GO" id="GO:0006457">
    <property type="term" value="P:protein folding"/>
    <property type="evidence" value="ECO:0007669"/>
    <property type="project" value="TreeGrafter"/>
</dbReference>
<protein>
    <submittedName>
        <fullName evidence="2">Endoplasmic reticulum resident protein 44</fullName>
    </submittedName>
</protein>
<keyword evidence="3" id="KW-1185">Reference proteome</keyword>
<gene>
    <name evidence="2" type="primary">Erp44</name>
    <name evidence="2" type="ORF">EVAR_18952_1</name>
</gene>
<dbReference type="Pfam" id="PF13848">
    <property type="entry name" value="Thioredoxin_6"/>
    <property type="match status" value="1"/>
</dbReference>
<dbReference type="Pfam" id="PF00085">
    <property type="entry name" value="Thioredoxin"/>
    <property type="match status" value="1"/>
</dbReference>
<dbReference type="InterPro" id="IPR013766">
    <property type="entry name" value="Thioredoxin_domain"/>
</dbReference>
<dbReference type="STRING" id="151549.A0A4C1WWD6"/>
<dbReference type="PANTHER" id="PTHR46295:SF1">
    <property type="entry name" value="ENDOPLASMIC RETICULUM RESIDENT PROTEIN 44"/>
    <property type="match status" value="1"/>
</dbReference>
<dbReference type="OrthoDB" id="294696at2759"/>
<evidence type="ECO:0000313" key="2">
    <source>
        <dbReference type="EMBL" id="GBP55661.1"/>
    </source>
</evidence>
<dbReference type="Proteomes" id="UP000299102">
    <property type="component" value="Unassembled WGS sequence"/>
</dbReference>
<sequence>MLMPIFDDAADEVDKSGYDRGKVVMGKVDCDKEGAVATRFHITKYPTLKLFRNGLPAKKEYRGQRSVEAFAEFIKKQLTDSIQIFGSLKELQDLSDDKRHIIAYMDRRDQPEYDTVRKVAASLKDECQFHAGFGDASQQMHPPGTPILVFRADKKTSTEPEETYTGSLTSFEQVYSWVTEKCIPLVREITFENAEELTEEGLPFLILFHHPSDTESVKRFKEIVKMELEGEKWEQRLVDFLKREKWRQEIERREVEIKRQER</sequence>
<dbReference type="InterPro" id="IPR036249">
    <property type="entry name" value="Thioredoxin-like_sf"/>
</dbReference>
<dbReference type="InterPro" id="IPR052643">
    <property type="entry name" value="ERP44"/>
</dbReference>
<dbReference type="GO" id="GO:0005789">
    <property type="term" value="C:endoplasmic reticulum membrane"/>
    <property type="evidence" value="ECO:0007669"/>
    <property type="project" value="TreeGrafter"/>
</dbReference>
<dbReference type="GO" id="GO:0005793">
    <property type="term" value="C:endoplasmic reticulum-Golgi intermediate compartment"/>
    <property type="evidence" value="ECO:0007669"/>
    <property type="project" value="TreeGrafter"/>
</dbReference>
<dbReference type="GO" id="GO:0003756">
    <property type="term" value="F:protein disulfide isomerase activity"/>
    <property type="evidence" value="ECO:0007669"/>
    <property type="project" value="TreeGrafter"/>
</dbReference>
<evidence type="ECO:0000313" key="3">
    <source>
        <dbReference type="Proteomes" id="UP000299102"/>
    </source>
</evidence>
<dbReference type="AlphaFoldDB" id="A0A4C1WWD6"/>
<accession>A0A4C1WWD6</accession>
<dbReference type="SUPFAM" id="SSF52833">
    <property type="entry name" value="Thioredoxin-like"/>
    <property type="match status" value="2"/>
</dbReference>
<dbReference type="Gene3D" id="3.40.30.10">
    <property type="entry name" value="Glutaredoxin"/>
    <property type="match status" value="3"/>
</dbReference>
<comment type="caution">
    <text evidence="2">The sequence shown here is derived from an EMBL/GenBank/DDBJ whole genome shotgun (WGS) entry which is preliminary data.</text>
</comment>
<name>A0A4C1WWD6_EUMVA</name>
<dbReference type="EMBL" id="BGZK01000675">
    <property type="protein sequence ID" value="GBP55661.1"/>
    <property type="molecule type" value="Genomic_DNA"/>
</dbReference>